<feature type="domain" description="WYL" evidence="1">
    <location>
        <begin position="143"/>
        <end position="217"/>
    </location>
</feature>
<protein>
    <submittedName>
        <fullName evidence="3">WYL domain-containing protein</fullName>
    </submittedName>
</protein>
<dbReference type="Proteomes" id="UP001205748">
    <property type="component" value="Unassembled WGS sequence"/>
</dbReference>
<organism evidence="3 4">
    <name type="scientific">Irregularibacter muris</name>
    <dbReference type="NCBI Taxonomy" id="1796619"/>
    <lineage>
        <taxon>Bacteria</taxon>
        <taxon>Bacillati</taxon>
        <taxon>Bacillota</taxon>
        <taxon>Clostridia</taxon>
        <taxon>Eubacteriales</taxon>
        <taxon>Eubacteriaceae</taxon>
        <taxon>Irregularibacter</taxon>
    </lineage>
</organism>
<comment type="caution">
    <text evidence="3">The sequence shown here is derived from an EMBL/GenBank/DDBJ whole genome shotgun (WGS) entry which is preliminary data.</text>
</comment>
<dbReference type="PANTHER" id="PTHR34580">
    <property type="match status" value="1"/>
</dbReference>
<gene>
    <name evidence="3" type="ORF">NSA47_14520</name>
</gene>
<dbReference type="InterPro" id="IPR057727">
    <property type="entry name" value="WCX_dom"/>
</dbReference>
<evidence type="ECO:0000313" key="4">
    <source>
        <dbReference type="Proteomes" id="UP001205748"/>
    </source>
</evidence>
<keyword evidence="4" id="KW-1185">Reference proteome</keyword>
<dbReference type="Pfam" id="PF25583">
    <property type="entry name" value="WCX"/>
    <property type="match status" value="1"/>
</dbReference>
<dbReference type="InterPro" id="IPR036390">
    <property type="entry name" value="WH_DNA-bd_sf"/>
</dbReference>
<dbReference type="RefSeq" id="WP_257533274.1">
    <property type="nucleotide sequence ID" value="NZ_JANKAS010000021.1"/>
</dbReference>
<proteinExistence type="predicted"/>
<evidence type="ECO:0000313" key="3">
    <source>
        <dbReference type="EMBL" id="MCR1900178.1"/>
    </source>
</evidence>
<dbReference type="SUPFAM" id="SSF46785">
    <property type="entry name" value="Winged helix' DNA-binding domain"/>
    <property type="match status" value="1"/>
</dbReference>
<accession>A0AAE3HJ71</accession>
<dbReference type="Pfam" id="PF13280">
    <property type="entry name" value="WYL"/>
    <property type="match status" value="1"/>
</dbReference>
<name>A0AAE3HJ71_9FIRM</name>
<dbReference type="AlphaFoldDB" id="A0AAE3HJ71"/>
<dbReference type="InterPro" id="IPR051534">
    <property type="entry name" value="CBASS_pafABC_assoc_protein"/>
</dbReference>
<dbReference type="PANTHER" id="PTHR34580:SF1">
    <property type="entry name" value="PROTEIN PAFC"/>
    <property type="match status" value="1"/>
</dbReference>
<dbReference type="InterPro" id="IPR026881">
    <property type="entry name" value="WYL_dom"/>
</dbReference>
<evidence type="ECO:0000259" key="1">
    <source>
        <dbReference type="Pfam" id="PF13280"/>
    </source>
</evidence>
<sequence length="327" mass="38930">MASTSNSKLKLLYLMKILWEDTDENHPITVNKLINSLKAYGISAERKSIYSDIELLRDFGLDILCVREKANKYFIASRDFELPELKLLVDAIQSSRFITYKKSEEFIKKIEKLCSNYEAKTLNRQVVVRDRIKTMNESIYYNVDVIHRAVHENKQIKFQYFDYTVHKKIKYRRDGEYYVVSPYALSWSDEHYYLIAYYQRYDSISNFRVDRMKNIQIMDKTRVVTQEAKNFNVADYSNKMFKMYSGEMQNVALKFHHSLINVVIDRFGKDIFIHNIGKDYFCINVDVIATDTFLGWLFMFGNKVEILAPENLREKMKEKAKNIVEFY</sequence>
<dbReference type="PROSITE" id="PS52050">
    <property type="entry name" value="WYL"/>
    <property type="match status" value="1"/>
</dbReference>
<reference evidence="3" key="1">
    <citation type="submission" date="2022-07" db="EMBL/GenBank/DDBJ databases">
        <title>Enhanced cultured diversity of the mouse gut microbiota enables custom-made synthetic communities.</title>
        <authorList>
            <person name="Afrizal A."/>
        </authorList>
    </citation>
    <scope>NUCLEOTIDE SEQUENCE</scope>
    <source>
        <strain evidence="3">DSM 28593</strain>
    </source>
</reference>
<evidence type="ECO:0000259" key="2">
    <source>
        <dbReference type="Pfam" id="PF25583"/>
    </source>
</evidence>
<feature type="domain" description="WCX" evidence="2">
    <location>
        <begin position="251"/>
        <end position="323"/>
    </location>
</feature>
<dbReference type="EMBL" id="JANKAS010000021">
    <property type="protein sequence ID" value="MCR1900178.1"/>
    <property type="molecule type" value="Genomic_DNA"/>
</dbReference>